<name>R5TMF1_MEDGN</name>
<organism evidence="1">
    <name type="scientific">Mediterraneibacter gnavus CAG:126</name>
    <dbReference type="NCBI Taxonomy" id="1263106"/>
    <lineage>
        <taxon>Bacteria</taxon>
        <taxon>Bacillati</taxon>
        <taxon>Bacillota</taxon>
        <taxon>Clostridia</taxon>
        <taxon>Lachnospirales</taxon>
        <taxon>Lachnospiraceae</taxon>
        <taxon>Mediterraneibacter</taxon>
    </lineage>
</organism>
<evidence type="ECO:0000313" key="1">
    <source>
        <dbReference type="EMBL" id="CCZ66870.1"/>
    </source>
</evidence>
<reference evidence="1" key="1">
    <citation type="submission" date="2012-11" db="EMBL/GenBank/DDBJ databases">
        <title>Dependencies among metagenomic species, viruses, plasmids and units of genetic variation.</title>
        <authorList>
            <person name="Nielsen H.B."/>
            <person name="Almeida M."/>
            <person name="Juncker A.S."/>
            <person name="Rasmussen S."/>
            <person name="Li J."/>
            <person name="Sunagawa S."/>
            <person name="Plichta D."/>
            <person name="Gautier L."/>
            <person name="Le Chatelier E."/>
            <person name="Peletier E."/>
            <person name="Bonde I."/>
            <person name="Nielsen T."/>
            <person name="Manichanh C."/>
            <person name="Arumugam M."/>
            <person name="Batto J."/>
            <person name="Santos M.B.Q.D."/>
            <person name="Blom N."/>
            <person name="Borruel N."/>
            <person name="Burgdorf K.S."/>
            <person name="Boumezbeur F."/>
            <person name="Casellas F."/>
            <person name="Dore J."/>
            <person name="Guarner F."/>
            <person name="Hansen T."/>
            <person name="Hildebrand F."/>
            <person name="Kaas R.S."/>
            <person name="Kennedy S."/>
            <person name="Kristiansen K."/>
            <person name="Kultima J.R."/>
            <person name="Leonard P."/>
            <person name="Levenez F."/>
            <person name="Lund O."/>
            <person name="Moumen B."/>
            <person name="Le Paslier D."/>
            <person name="Pons N."/>
            <person name="Pedersen O."/>
            <person name="Prifti E."/>
            <person name="Qin J."/>
            <person name="Raes J."/>
            <person name="Tap J."/>
            <person name="Tims S."/>
            <person name="Ussery D.W."/>
            <person name="Yamada T."/>
            <person name="MetaHit consortium"/>
            <person name="Renault P."/>
            <person name="Sicheritz-Ponten T."/>
            <person name="Bork P."/>
            <person name="Wang J."/>
            <person name="Brunak S."/>
            <person name="Ehrlich S.D."/>
        </authorList>
    </citation>
    <scope>NUCLEOTIDE SEQUENCE [LARGE SCALE GENOMIC DNA]</scope>
</reference>
<dbReference type="AlphaFoldDB" id="R5TMF1"/>
<dbReference type="Pfam" id="PF15714">
    <property type="entry name" value="SpoVT_C"/>
    <property type="match status" value="1"/>
</dbReference>
<protein>
    <submittedName>
        <fullName evidence="1">Stage V sporulation protein T</fullName>
    </submittedName>
</protein>
<gene>
    <name evidence="1" type="ORF">BN481_02103</name>
</gene>
<dbReference type="EMBL" id="CBAL010000050">
    <property type="protein sequence ID" value="CCZ66870.1"/>
    <property type="molecule type" value="Genomic_DNA"/>
</dbReference>
<dbReference type="Proteomes" id="UP000018114">
    <property type="component" value="Unassembled WGS sequence"/>
</dbReference>
<accession>R5TMF1</accession>
<sequence>MGTVVFLHKEEHKKFSEVEEKMAAVAAEFLGRQMEQ</sequence>
<dbReference type="InterPro" id="IPR029016">
    <property type="entry name" value="GAF-like_dom_sf"/>
</dbReference>
<dbReference type="Gene3D" id="3.30.450.40">
    <property type="match status" value="1"/>
</dbReference>
<proteinExistence type="predicted"/>
<comment type="caution">
    <text evidence="1">The sequence shown here is derived from an EMBL/GenBank/DDBJ whole genome shotgun (WGS) entry which is preliminary data.</text>
</comment>